<reference evidence="1 2" key="2">
    <citation type="submission" date="2018-09" db="EMBL/GenBank/DDBJ databases">
        <title>Giant CbK-like Caulobacter bacteriophages have genetically divergent genomes.</title>
        <authorList>
            <person name="Wilson K."/>
            <person name="Ely B."/>
        </authorList>
    </citation>
    <scope>NUCLEOTIDE SEQUENCE [LARGE SCALE GENOMIC DNA]</scope>
</reference>
<evidence type="ECO:0000313" key="1">
    <source>
        <dbReference type="EMBL" id="AXQ69093.1"/>
    </source>
</evidence>
<proteinExistence type="predicted"/>
<evidence type="ECO:0000313" key="2">
    <source>
        <dbReference type="Proteomes" id="UP000259421"/>
    </source>
</evidence>
<gene>
    <name evidence="1" type="ORF">CcrBL9_gp069c</name>
</gene>
<keyword evidence="2" id="KW-1185">Reference proteome</keyword>
<accession>A0A385EBC7</accession>
<organism evidence="1 2">
    <name type="scientific">Caulobacter phage CcrBL9</name>
    <dbReference type="NCBI Taxonomy" id="2283270"/>
    <lineage>
        <taxon>Viruses</taxon>
        <taxon>Duplodnaviria</taxon>
        <taxon>Heunggongvirae</taxon>
        <taxon>Uroviricota</taxon>
        <taxon>Caudoviricetes</taxon>
        <taxon>Jeanschmidtviridae</taxon>
        <taxon>Bertelyvirus</taxon>
        <taxon>Bertelyvirus BL9</taxon>
    </lineage>
</organism>
<reference evidence="2" key="1">
    <citation type="submission" date="2018-07" db="EMBL/GenBank/DDBJ databases">
        <title>Giant CbK-like Caulobacter bacteriophages have genetically divergent genomes.</title>
        <authorList>
            <person name="Wilson K.M."/>
            <person name="Ely B."/>
        </authorList>
    </citation>
    <scope>NUCLEOTIDE SEQUENCE [LARGE SCALE GENOMIC DNA]</scope>
</reference>
<dbReference type="EMBL" id="MH588546">
    <property type="protein sequence ID" value="AXQ69093.1"/>
    <property type="molecule type" value="Genomic_DNA"/>
</dbReference>
<protein>
    <submittedName>
        <fullName evidence="1">Uncharacterized protein</fullName>
    </submittedName>
</protein>
<name>A0A385EBC7_9CAUD</name>
<sequence>MSREVSLVVSVGGKYARTYEIDEVDAASIRKDETIDLPKLSALLITKVDRTFTYRDGLSGGPLRLSHVEIDTVSL</sequence>
<dbReference type="Proteomes" id="UP000259421">
    <property type="component" value="Segment"/>
</dbReference>